<evidence type="ECO:0000313" key="1">
    <source>
        <dbReference type="EMBL" id="URI06373.1"/>
    </source>
</evidence>
<accession>A0ABY4S0P8</accession>
<proteinExistence type="predicted"/>
<dbReference type="Proteomes" id="UP001056201">
    <property type="component" value="Chromosome 1"/>
</dbReference>
<dbReference type="RefSeq" id="WP_250194636.1">
    <property type="nucleotide sequence ID" value="NZ_CP097635.1"/>
</dbReference>
<organism evidence="1 2">
    <name type="scientific">Aquincola tertiaricarbonis</name>
    <dbReference type="NCBI Taxonomy" id="391953"/>
    <lineage>
        <taxon>Bacteria</taxon>
        <taxon>Pseudomonadati</taxon>
        <taxon>Pseudomonadota</taxon>
        <taxon>Betaproteobacteria</taxon>
        <taxon>Burkholderiales</taxon>
        <taxon>Sphaerotilaceae</taxon>
        <taxon>Aquincola</taxon>
    </lineage>
</organism>
<protein>
    <submittedName>
        <fullName evidence="1">Uncharacterized protein</fullName>
    </submittedName>
</protein>
<evidence type="ECO:0000313" key="2">
    <source>
        <dbReference type="Proteomes" id="UP001056201"/>
    </source>
</evidence>
<dbReference type="EMBL" id="CP097635">
    <property type="protein sequence ID" value="URI06373.1"/>
    <property type="molecule type" value="Genomic_DNA"/>
</dbReference>
<reference evidence="1" key="1">
    <citation type="submission" date="2022-05" db="EMBL/GenBank/DDBJ databases">
        <title>An RpoN-dependent PEP-CTERM gene is involved in floc formation of an Aquincola tertiaricarbonis strain.</title>
        <authorList>
            <person name="Qiu D."/>
            <person name="Xia M."/>
        </authorList>
    </citation>
    <scope>NUCLEOTIDE SEQUENCE</scope>
    <source>
        <strain evidence="1">RN12</strain>
    </source>
</reference>
<sequence length="418" mass="46382">MKLIDTLLGRPTLPRLMADTGVWLRQRGITAFDIEPVLMQLSLQLPDGSQHRIQLGRLWPHWQQAPRRARARLLHDYLHELLTAGEQVPTDYASARPHLRPVLRTRDQLAAAQLSVPGQAPDAPPLVAHRPWVGDLMAALVIDRPQSMMYVQPSLLKAWGVPWEQAWDDAIDNLRSASTAGRWQELVPGVWRGHWDDAYDSSRALLPEVMHRGPARQPLVLLPFREALLLTSADDPQGPQAMLAWALAQLDGPLRWLSPELLRLQARSWAPEEAVDPAAPLQAMLRLRFRVAAYDCQQQALAPTLPGLHVGACRVAQAEDGTLVNYTTWGQGQDTLLPEADNVLLMWQEAGEARLLSLPWASLQAHFADLLEPTTHQPPRYRVRGFPDAARLAEVAQATATAGTVTRAPTLRLDGSAG</sequence>
<keyword evidence="2" id="KW-1185">Reference proteome</keyword>
<name>A0ABY4S0P8_AQUTE</name>
<gene>
    <name evidence="1" type="ORF">MW290_10645</name>
</gene>